<evidence type="ECO:0000259" key="3">
    <source>
        <dbReference type="Pfam" id="PF00155"/>
    </source>
</evidence>
<dbReference type="Gene3D" id="3.40.640.10">
    <property type="entry name" value="Type I PLP-dependent aspartate aminotransferase-like (Major domain)"/>
    <property type="match status" value="1"/>
</dbReference>
<dbReference type="GO" id="GO:0030170">
    <property type="term" value="F:pyridoxal phosphate binding"/>
    <property type="evidence" value="ECO:0007669"/>
    <property type="project" value="InterPro"/>
</dbReference>
<evidence type="ECO:0000256" key="1">
    <source>
        <dbReference type="ARBA" id="ARBA00001933"/>
    </source>
</evidence>
<dbReference type="EMBL" id="MAAO01000008">
    <property type="protein sequence ID" value="OUR95383.1"/>
    <property type="molecule type" value="Genomic_DNA"/>
</dbReference>
<comment type="cofactor">
    <cofactor evidence="1">
        <name>pyridoxal 5'-phosphate</name>
        <dbReference type="ChEBI" id="CHEBI:597326"/>
    </cofactor>
</comment>
<dbReference type="InterPro" id="IPR050087">
    <property type="entry name" value="AON_synthase_class-II"/>
</dbReference>
<organism evidence="4 5">
    <name type="scientific">Halobacteriovorax marinus</name>
    <dbReference type="NCBI Taxonomy" id="97084"/>
    <lineage>
        <taxon>Bacteria</taxon>
        <taxon>Pseudomonadati</taxon>
        <taxon>Bdellovibrionota</taxon>
        <taxon>Bacteriovoracia</taxon>
        <taxon>Bacteriovoracales</taxon>
        <taxon>Halobacteriovoraceae</taxon>
        <taxon>Halobacteriovorax</taxon>
    </lineage>
</organism>
<dbReference type="InterPro" id="IPR015424">
    <property type="entry name" value="PyrdxlP-dep_Trfase"/>
</dbReference>
<dbReference type="Pfam" id="PF00155">
    <property type="entry name" value="Aminotran_1_2"/>
    <property type="match status" value="1"/>
</dbReference>
<sequence length="455" mass="49680">MKKTKRPTSHIIKLEKITDYSSPLTKTLNARLDSPAIKRMKTFSSLLKSFHLKNTVTTDVNGRKVTIDGKEVINFSSANYLGFDQHEEVIKAAISGLKNLGNHSGCSRIFSSHENIIRLEEETSKLVGSEASMICANVSHTHTGVIPALFSNEESEIFIDRYAHTSLHQASLIAVAKGATLTRVDISDLKETGRIISSSKKAHKTVLIDGLYSMQGNIPEIPKLQELCNLHDCILYVDDAHGLGIYGENGGGVVEHFNLSFENMILVGSYQKGLGAFGAFVAGPQALIDFLRVTSKSYIFSGTLQPQSVEGALKAIEISSSDEGRELRNLLWAKSKYIRSELANMGYKVISQFCDSPIISVEIGDDLKTIMAGRKIYDCGVYLNSVMYPAVPKNGGILRISLNSIHSAEDIEALLGAFNKLSADILTKKSIVTSPIKNLIAIGKSHIQGEDYNGL</sequence>
<keyword evidence="2" id="KW-0808">Transferase</keyword>
<accession>A0A1Y5F478</accession>
<proteinExistence type="predicted"/>
<dbReference type="PANTHER" id="PTHR13693">
    <property type="entry name" value="CLASS II AMINOTRANSFERASE/8-AMINO-7-OXONONANOATE SYNTHASE"/>
    <property type="match status" value="1"/>
</dbReference>
<evidence type="ECO:0000313" key="4">
    <source>
        <dbReference type="EMBL" id="OUR95383.1"/>
    </source>
</evidence>
<dbReference type="InterPro" id="IPR015422">
    <property type="entry name" value="PyrdxlP-dep_Trfase_small"/>
</dbReference>
<evidence type="ECO:0000313" key="5">
    <source>
        <dbReference type="Proteomes" id="UP000196531"/>
    </source>
</evidence>
<feature type="domain" description="Aminotransferase class I/classII large" evidence="3">
    <location>
        <begin position="71"/>
        <end position="417"/>
    </location>
</feature>
<reference evidence="5" key="1">
    <citation type="journal article" date="2017" name="Proc. Natl. Acad. Sci. U.S.A.">
        <title>Simulation of Deepwater Horizon oil plume reveals substrate specialization within a complex community of hydrocarbon-degraders.</title>
        <authorList>
            <person name="Hu P."/>
            <person name="Dubinsky E.A."/>
            <person name="Probst A.J."/>
            <person name="Wang J."/>
            <person name="Sieber C.M.K."/>
            <person name="Tom L.M."/>
            <person name="Gardinali P."/>
            <person name="Banfield J.F."/>
            <person name="Atlas R.M."/>
            <person name="Andersen G.L."/>
        </authorList>
    </citation>
    <scope>NUCLEOTIDE SEQUENCE [LARGE SCALE GENOMIC DNA]</scope>
</reference>
<name>A0A1Y5F478_9BACT</name>
<dbReference type="GO" id="GO:0016740">
    <property type="term" value="F:transferase activity"/>
    <property type="evidence" value="ECO:0007669"/>
    <property type="project" value="UniProtKB-KW"/>
</dbReference>
<comment type="caution">
    <text evidence="4">The sequence shown here is derived from an EMBL/GenBank/DDBJ whole genome shotgun (WGS) entry which is preliminary data.</text>
</comment>
<dbReference type="InterPro" id="IPR004839">
    <property type="entry name" value="Aminotransferase_I/II_large"/>
</dbReference>
<dbReference type="SUPFAM" id="SSF53383">
    <property type="entry name" value="PLP-dependent transferases"/>
    <property type="match status" value="1"/>
</dbReference>
<dbReference type="Gene3D" id="3.90.1150.10">
    <property type="entry name" value="Aspartate Aminotransferase, domain 1"/>
    <property type="match status" value="1"/>
</dbReference>
<protein>
    <recommendedName>
        <fullName evidence="3">Aminotransferase class I/classII large domain-containing protein</fullName>
    </recommendedName>
</protein>
<dbReference type="Proteomes" id="UP000196531">
    <property type="component" value="Unassembled WGS sequence"/>
</dbReference>
<gene>
    <name evidence="4" type="ORF">A9Q84_16235</name>
</gene>
<dbReference type="InterPro" id="IPR015421">
    <property type="entry name" value="PyrdxlP-dep_Trfase_major"/>
</dbReference>
<evidence type="ECO:0000256" key="2">
    <source>
        <dbReference type="ARBA" id="ARBA00022679"/>
    </source>
</evidence>
<dbReference type="AlphaFoldDB" id="A0A1Y5F478"/>